<dbReference type="EC" id="6.5.1.1" evidence="8"/>
<evidence type="ECO:0000313" key="9">
    <source>
        <dbReference type="Proteomes" id="UP001431449"/>
    </source>
</evidence>
<feature type="domain" description="ATP-dependent DNA ligase family profile" evidence="7">
    <location>
        <begin position="139"/>
        <end position="241"/>
    </location>
</feature>
<proteinExistence type="predicted"/>
<keyword evidence="3" id="KW-0235">DNA replication</keyword>
<protein>
    <submittedName>
        <fullName evidence="8">DNA ligase</fullName>
        <ecNumber evidence="8">6.5.1.1</ecNumber>
    </submittedName>
</protein>
<comment type="catalytic activity">
    <reaction evidence="6">
        <text>ATP + (deoxyribonucleotide)n-3'-hydroxyl + 5'-phospho-(deoxyribonucleotide)m = (deoxyribonucleotide)n+m + AMP + diphosphate.</text>
        <dbReference type="EC" id="6.5.1.1"/>
    </reaction>
</comment>
<keyword evidence="2 8" id="KW-0436">Ligase</keyword>
<reference evidence="8" key="1">
    <citation type="submission" date="2022-04" db="EMBL/GenBank/DDBJ databases">
        <title>Lysobacter sp. CAU 1642 isolated from sea sand.</title>
        <authorList>
            <person name="Kim W."/>
        </authorList>
    </citation>
    <scope>NUCLEOTIDE SEQUENCE</scope>
    <source>
        <strain evidence="8">CAU 1642</strain>
    </source>
</reference>
<keyword evidence="9" id="KW-1185">Reference proteome</keyword>
<evidence type="ECO:0000256" key="1">
    <source>
        <dbReference type="ARBA" id="ARBA00001968"/>
    </source>
</evidence>
<gene>
    <name evidence="8" type="ORF">M0G41_13350</name>
</gene>
<organism evidence="8 9">
    <name type="scientific">Pseudomarimonas salicorniae</name>
    <dbReference type="NCBI Taxonomy" id="2933270"/>
    <lineage>
        <taxon>Bacteria</taxon>
        <taxon>Pseudomonadati</taxon>
        <taxon>Pseudomonadota</taxon>
        <taxon>Gammaproteobacteria</taxon>
        <taxon>Lysobacterales</taxon>
        <taxon>Lysobacteraceae</taxon>
        <taxon>Pseudomarimonas</taxon>
    </lineage>
</organism>
<dbReference type="InterPro" id="IPR012310">
    <property type="entry name" value="DNA_ligase_ATP-dep_cent"/>
</dbReference>
<dbReference type="SUPFAM" id="SSF56091">
    <property type="entry name" value="DNA ligase/mRNA capping enzyme, catalytic domain"/>
    <property type="match status" value="1"/>
</dbReference>
<dbReference type="Gene3D" id="3.30.470.30">
    <property type="entry name" value="DNA ligase/mRNA capping enzyme"/>
    <property type="match status" value="1"/>
</dbReference>
<accession>A0ABT0GJE1</accession>
<dbReference type="Gene3D" id="2.40.50.140">
    <property type="entry name" value="Nucleic acid-binding proteins"/>
    <property type="match status" value="1"/>
</dbReference>
<dbReference type="EMBL" id="JALNMH010000011">
    <property type="protein sequence ID" value="MCK7594653.1"/>
    <property type="molecule type" value="Genomic_DNA"/>
</dbReference>
<dbReference type="GO" id="GO:0003910">
    <property type="term" value="F:DNA ligase (ATP) activity"/>
    <property type="evidence" value="ECO:0007669"/>
    <property type="project" value="UniProtKB-EC"/>
</dbReference>
<evidence type="ECO:0000259" key="7">
    <source>
        <dbReference type="PROSITE" id="PS50160"/>
    </source>
</evidence>
<dbReference type="PANTHER" id="PTHR47810:SF1">
    <property type="entry name" value="DNA LIGASE B"/>
    <property type="match status" value="1"/>
</dbReference>
<dbReference type="Gene3D" id="3.30.1490.70">
    <property type="match status" value="1"/>
</dbReference>
<dbReference type="RefSeq" id="WP_248210219.1">
    <property type="nucleotide sequence ID" value="NZ_JALNMH010000011.1"/>
</dbReference>
<keyword evidence="5" id="KW-0234">DNA repair</keyword>
<evidence type="ECO:0000256" key="3">
    <source>
        <dbReference type="ARBA" id="ARBA00022705"/>
    </source>
</evidence>
<name>A0ABT0GJE1_9GAMM</name>
<evidence type="ECO:0000313" key="8">
    <source>
        <dbReference type="EMBL" id="MCK7594653.1"/>
    </source>
</evidence>
<dbReference type="Pfam" id="PF14743">
    <property type="entry name" value="DNA_ligase_OB_2"/>
    <property type="match status" value="1"/>
</dbReference>
<comment type="caution">
    <text evidence="8">The sequence shown here is derived from an EMBL/GenBank/DDBJ whole genome shotgun (WGS) entry which is preliminary data.</text>
</comment>
<dbReference type="Pfam" id="PF01068">
    <property type="entry name" value="DNA_ligase_A_M"/>
    <property type="match status" value="1"/>
</dbReference>
<dbReference type="CDD" id="cd08041">
    <property type="entry name" value="OBF_kDNA_ligase_like"/>
    <property type="match status" value="1"/>
</dbReference>
<dbReference type="InterPro" id="IPR012340">
    <property type="entry name" value="NA-bd_OB-fold"/>
</dbReference>
<dbReference type="NCBIfam" id="NF006592">
    <property type="entry name" value="PRK09125.1"/>
    <property type="match status" value="1"/>
</dbReference>
<evidence type="ECO:0000256" key="4">
    <source>
        <dbReference type="ARBA" id="ARBA00022763"/>
    </source>
</evidence>
<comment type="cofactor">
    <cofactor evidence="1">
        <name>a divalent metal cation</name>
        <dbReference type="ChEBI" id="CHEBI:60240"/>
    </cofactor>
</comment>
<evidence type="ECO:0000256" key="6">
    <source>
        <dbReference type="ARBA" id="ARBA00034003"/>
    </source>
</evidence>
<evidence type="ECO:0000256" key="5">
    <source>
        <dbReference type="ARBA" id="ARBA00023204"/>
    </source>
</evidence>
<dbReference type="SUPFAM" id="SSF50249">
    <property type="entry name" value="Nucleic acid-binding proteins"/>
    <property type="match status" value="1"/>
</dbReference>
<dbReference type="Proteomes" id="UP001431449">
    <property type="component" value="Unassembled WGS sequence"/>
</dbReference>
<dbReference type="CDD" id="cd07896">
    <property type="entry name" value="Adenylation_kDNA_ligase_like"/>
    <property type="match status" value="1"/>
</dbReference>
<dbReference type="PROSITE" id="PS50160">
    <property type="entry name" value="DNA_LIGASE_A3"/>
    <property type="match status" value="1"/>
</dbReference>
<dbReference type="InterPro" id="IPR029319">
    <property type="entry name" value="DNA_ligase_OB"/>
</dbReference>
<dbReference type="PANTHER" id="PTHR47810">
    <property type="entry name" value="DNA LIGASE"/>
    <property type="match status" value="1"/>
</dbReference>
<keyword evidence="4" id="KW-0227">DNA damage</keyword>
<sequence length="290" mass="32222">MHATPAPSSPLSGRWVRAFLMLAALWLAATADAGNAPGLMLASRFQGQPDIAAYWVSEKLDGVRARWDGRRLWTRSGQPIRAPASFTRGWPPMPMDGELWMARGRFARTSGIVRSVEPDAADWSRLRFMLFDLPGHPGPFDDRVRAMRDLVASAAHVHLQMIEQRRLPDRAALDALLRDVVEAGGEGLMLHHGQARYRDGRSDALLKLKPFDDAEGTVVDYTHGRGKYRGLVGALVLRLDNGRLLRVGSGLADADRRTPPPLGSRVTFRYSGHTATGLPRFARYLRVREE</sequence>
<dbReference type="InterPro" id="IPR050326">
    <property type="entry name" value="NAD_dep_DNA_ligaseB"/>
</dbReference>
<evidence type="ECO:0000256" key="2">
    <source>
        <dbReference type="ARBA" id="ARBA00022598"/>
    </source>
</evidence>